<keyword evidence="11" id="KW-1185">Reference proteome</keyword>
<dbReference type="GO" id="GO:0000981">
    <property type="term" value="F:DNA-binding transcription factor activity, RNA polymerase II-specific"/>
    <property type="evidence" value="ECO:0007669"/>
    <property type="project" value="TreeGrafter"/>
</dbReference>
<keyword evidence="1" id="KW-0479">Metal-binding</keyword>
<organism evidence="10 11">
    <name type="scientific">Potamilus streckersoni</name>
    <dbReference type="NCBI Taxonomy" id="2493646"/>
    <lineage>
        <taxon>Eukaryota</taxon>
        <taxon>Metazoa</taxon>
        <taxon>Spiralia</taxon>
        <taxon>Lophotrochozoa</taxon>
        <taxon>Mollusca</taxon>
        <taxon>Bivalvia</taxon>
        <taxon>Autobranchia</taxon>
        <taxon>Heteroconchia</taxon>
        <taxon>Palaeoheterodonta</taxon>
        <taxon>Unionida</taxon>
        <taxon>Unionoidea</taxon>
        <taxon>Unionidae</taxon>
        <taxon>Ambleminae</taxon>
        <taxon>Lampsilini</taxon>
        <taxon>Potamilus</taxon>
    </lineage>
</organism>
<evidence type="ECO:0000256" key="2">
    <source>
        <dbReference type="ARBA" id="ARBA00022771"/>
    </source>
</evidence>
<protein>
    <recommendedName>
        <fullName evidence="9">MYND-type domain-containing protein</fullName>
    </recommendedName>
</protein>
<evidence type="ECO:0000256" key="8">
    <source>
        <dbReference type="PROSITE-ProRule" id="PRU00134"/>
    </source>
</evidence>
<dbReference type="PROSITE" id="PS01360">
    <property type="entry name" value="ZF_MYND_1"/>
    <property type="match status" value="1"/>
</dbReference>
<dbReference type="GO" id="GO:0005634">
    <property type="term" value="C:nucleus"/>
    <property type="evidence" value="ECO:0007669"/>
    <property type="project" value="TreeGrafter"/>
</dbReference>
<dbReference type="GO" id="GO:0003677">
    <property type="term" value="F:DNA binding"/>
    <property type="evidence" value="ECO:0007669"/>
    <property type="project" value="UniProtKB-KW"/>
</dbReference>
<keyword evidence="4" id="KW-0805">Transcription regulation</keyword>
<dbReference type="InterPro" id="IPR024119">
    <property type="entry name" value="TF_DEAF-1"/>
</dbReference>
<dbReference type="Pfam" id="PF01753">
    <property type="entry name" value="zf-MYND"/>
    <property type="match status" value="1"/>
</dbReference>
<evidence type="ECO:0000313" key="11">
    <source>
        <dbReference type="Proteomes" id="UP001195483"/>
    </source>
</evidence>
<accession>A0AAE0VR61</accession>
<evidence type="ECO:0000259" key="9">
    <source>
        <dbReference type="PROSITE" id="PS50865"/>
    </source>
</evidence>
<keyword evidence="2 8" id="KW-0863">Zinc-finger</keyword>
<sequence>MAVHASTSAMHQVYKIASNLATARFYLNHSYLYPYGNSPAIDLTGGCQTKCDVDFLLLGCGDIRNILFTIKTLDDEKSKSKNLHFFLNDIEGVILARNLVLLRILEIIDPSKDDDVEFLWSVWYDAAIPKECLIRLKVIIQDLLQNLSSTVEYVTEETEEELKSILKYWLIGNITHEDVKRSRLRVLHERLEKSKMMEKNIIPPHIYKKDQVSTWREEVVKFVESGSTYKDVSGDFGANPTLICPRVAGWRVHPDGTPFHSYNLNGLIEGHSLFYNCLSQLKMMVCAWQRLRTRNNSKITVSLCLENCLTLCNNFSLSDGKFDFIHTSNLADHVGLLNLLVACSGLLKRSGLLTMEIMHWNEFFNSMEDYLQQICVPSSYFPTVFGLRLAEDFKMGTSTPRSLRGHIDSINLTVRWLDAGKAAERIDINGSPQLLAVFRGLVKESKALLEIIKNSQPGLKTKSGHVFYPHEDCFRAVWMSYRDQLGCDWPGGPEEQGLLMLKIDIKPNRTVGFSKERLQIGKISRNFADSLINPHREFPPNEPWFFVTTMAYNMDGSIKVLLPVNVWDSLEHSSILELHGATGRADQLFVPIAIKKYPAVKTVERLIIASKAVTEEEKPTQLKVTEYKDKYEIHMKWHESLGEFPYLKVERGPDPTELLIDSKSSSSTCRLRCPVLDIQTIPSLSDNSWTITAKKDLNALHGPFILKYRRLDIQRYPTERKSTCQFDGIISNNFSHESGKRMAVDSNDALFNVTQYVLDILEDTKVKPPEQPNLTAYFITVKERNPNQSFGDVSEDIFIFIHKCHLINEILSVDIDWIDFEKVNLYNKTGKLSKREVDVYCQKHGLLSFGKKCELEVTQKEAILLRKWLILNTMKSKQRHRDQTDHQWLFNSFLQPVFTINNNYLDQEQMKALTGTNDPKLNSSINENLDRNAKVCQRCLLPTKLLRDCARCHSASYCGKECQTRDWSNHKHSCKGRSQI</sequence>
<evidence type="ECO:0000256" key="7">
    <source>
        <dbReference type="ARBA" id="ARBA00023242"/>
    </source>
</evidence>
<dbReference type="PROSITE" id="PS50865">
    <property type="entry name" value="ZF_MYND_2"/>
    <property type="match status" value="1"/>
</dbReference>
<gene>
    <name evidence="10" type="ORF">CHS0354_004870</name>
</gene>
<reference evidence="10" key="2">
    <citation type="journal article" date="2021" name="Genome Biol. Evol.">
        <title>Developing a high-quality reference genome for a parasitic bivalve with doubly uniparental inheritance (Bivalvia: Unionida).</title>
        <authorList>
            <person name="Smith C.H."/>
        </authorList>
    </citation>
    <scope>NUCLEOTIDE SEQUENCE</scope>
    <source>
        <strain evidence="10">CHS0354</strain>
        <tissue evidence="10">Mantle</tissue>
    </source>
</reference>
<dbReference type="SUPFAM" id="SSF144232">
    <property type="entry name" value="HIT/MYND zinc finger-like"/>
    <property type="match status" value="1"/>
</dbReference>
<dbReference type="InterPro" id="IPR002893">
    <property type="entry name" value="Znf_MYND"/>
</dbReference>
<dbReference type="Proteomes" id="UP001195483">
    <property type="component" value="Unassembled WGS sequence"/>
</dbReference>
<evidence type="ECO:0000256" key="3">
    <source>
        <dbReference type="ARBA" id="ARBA00022833"/>
    </source>
</evidence>
<dbReference type="GO" id="GO:0008270">
    <property type="term" value="F:zinc ion binding"/>
    <property type="evidence" value="ECO:0007669"/>
    <property type="project" value="UniProtKB-KW"/>
</dbReference>
<dbReference type="Gene3D" id="6.10.140.2220">
    <property type="match status" value="1"/>
</dbReference>
<dbReference type="PANTHER" id="PTHR10237:SF1">
    <property type="entry name" value="DEFORMED EPIDERMAL AUTOREGULATORY FACTOR 1 HOMOLOG"/>
    <property type="match status" value="1"/>
</dbReference>
<dbReference type="Pfam" id="PF14737">
    <property type="entry name" value="DUF4470"/>
    <property type="match status" value="1"/>
</dbReference>
<dbReference type="EMBL" id="JAEAOA010000355">
    <property type="protein sequence ID" value="KAK3587578.1"/>
    <property type="molecule type" value="Genomic_DNA"/>
</dbReference>
<name>A0AAE0VR61_9BIVA</name>
<keyword evidence="6" id="KW-0804">Transcription</keyword>
<evidence type="ECO:0000256" key="4">
    <source>
        <dbReference type="ARBA" id="ARBA00023015"/>
    </source>
</evidence>
<reference evidence="10" key="1">
    <citation type="journal article" date="2021" name="Genome Biol. Evol.">
        <title>A High-Quality Reference Genome for a Parasitic Bivalve with Doubly Uniparental Inheritance (Bivalvia: Unionida).</title>
        <authorList>
            <person name="Smith C.H."/>
        </authorList>
    </citation>
    <scope>NUCLEOTIDE SEQUENCE</scope>
    <source>
        <strain evidence="10">CHS0354</strain>
    </source>
</reference>
<evidence type="ECO:0000256" key="1">
    <source>
        <dbReference type="ARBA" id="ARBA00022723"/>
    </source>
</evidence>
<proteinExistence type="predicted"/>
<keyword evidence="5" id="KW-0238">DNA-binding</keyword>
<evidence type="ECO:0000313" key="10">
    <source>
        <dbReference type="EMBL" id="KAK3587578.1"/>
    </source>
</evidence>
<feature type="domain" description="MYND-type" evidence="9">
    <location>
        <begin position="936"/>
        <end position="974"/>
    </location>
</feature>
<evidence type="ECO:0000256" key="6">
    <source>
        <dbReference type="ARBA" id="ARBA00023163"/>
    </source>
</evidence>
<reference evidence="10" key="3">
    <citation type="submission" date="2023-05" db="EMBL/GenBank/DDBJ databases">
        <authorList>
            <person name="Smith C.H."/>
        </authorList>
    </citation>
    <scope>NUCLEOTIDE SEQUENCE</scope>
    <source>
        <strain evidence="10">CHS0354</strain>
        <tissue evidence="10">Mantle</tissue>
    </source>
</reference>
<keyword evidence="3" id="KW-0862">Zinc</keyword>
<comment type="caution">
    <text evidence="10">The sequence shown here is derived from an EMBL/GenBank/DDBJ whole genome shotgun (WGS) entry which is preliminary data.</text>
</comment>
<dbReference type="AlphaFoldDB" id="A0AAE0VR61"/>
<dbReference type="PANTHER" id="PTHR10237">
    <property type="entry name" value="DEFORMED EPIDERMAL AUTOREGULATORY FACTOR 1 HOMOLOG SUPPRESSIN"/>
    <property type="match status" value="1"/>
</dbReference>
<dbReference type="InterPro" id="IPR027974">
    <property type="entry name" value="DUF4470"/>
</dbReference>
<keyword evidence="7" id="KW-0539">Nucleus</keyword>
<evidence type="ECO:0000256" key="5">
    <source>
        <dbReference type="ARBA" id="ARBA00023125"/>
    </source>
</evidence>